<feature type="compositionally biased region" description="Low complexity" evidence="1">
    <location>
        <begin position="10"/>
        <end position="22"/>
    </location>
</feature>
<evidence type="ECO:0000313" key="2">
    <source>
        <dbReference type="EMBL" id="EXY73047.1"/>
    </source>
</evidence>
<dbReference type="AlphaFoldDB" id="A0A015SS06"/>
<proteinExistence type="predicted"/>
<feature type="region of interest" description="Disordered" evidence="1">
    <location>
        <begin position="1"/>
        <end position="46"/>
    </location>
</feature>
<name>A0A015SS06_BACFG</name>
<gene>
    <name evidence="2" type="ORF">M124_3111</name>
</gene>
<dbReference type="PATRIC" id="fig|1339315.3.peg.3777"/>
<evidence type="ECO:0000256" key="1">
    <source>
        <dbReference type="SAM" id="MobiDB-lite"/>
    </source>
</evidence>
<accession>A0A015SS06</accession>
<dbReference type="EMBL" id="JGCY01000379">
    <property type="protein sequence ID" value="EXY73047.1"/>
    <property type="molecule type" value="Genomic_DNA"/>
</dbReference>
<feature type="compositionally biased region" description="Polar residues" evidence="1">
    <location>
        <begin position="35"/>
        <end position="46"/>
    </location>
</feature>
<feature type="compositionally biased region" description="Basic residues" evidence="1">
    <location>
        <begin position="24"/>
        <end position="34"/>
    </location>
</feature>
<dbReference type="Proteomes" id="UP000020529">
    <property type="component" value="Unassembled WGS sequence"/>
</dbReference>
<dbReference type="RefSeq" id="WP_005790543.1">
    <property type="nucleotide sequence ID" value="NZ_JGCY01000379.1"/>
</dbReference>
<evidence type="ECO:0000313" key="3">
    <source>
        <dbReference type="Proteomes" id="UP000020529"/>
    </source>
</evidence>
<organism evidence="2 3">
    <name type="scientific">Bacteroides fragilis str. 3988T(B)14</name>
    <dbReference type="NCBI Taxonomy" id="1339315"/>
    <lineage>
        <taxon>Bacteria</taxon>
        <taxon>Pseudomonadati</taxon>
        <taxon>Bacteroidota</taxon>
        <taxon>Bacteroidia</taxon>
        <taxon>Bacteroidales</taxon>
        <taxon>Bacteroidaceae</taxon>
        <taxon>Bacteroides</taxon>
    </lineage>
</organism>
<comment type="caution">
    <text evidence="2">The sequence shown here is derived from an EMBL/GenBank/DDBJ whole genome shotgun (WGS) entry which is preliminary data.</text>
</comment>
<sequence length="46" mass="4820">MKKSGNSSARPGSGRPKASGGKKPSGKRIGKSKPSKANNQLNRRVK</sequence>
<reference evidence="2 3" key="1">
    <citation type="submission" date="2014-02" db="EMBL/GenBank/DDBJ databases">
        <authorList>
            <person name="Sears C."/>
            <person name="Carroll K."/>
            <person name="Sack B.R."/>
            <person name="Qadri F."/>
            <person name="Myers L.L."/>
            <person name="Chung G.-T."/>
            <person name="Escheverria P."/>
            <person name="Fraser C.M."/>
            <person name="Sadzewicz L."/>
            <person name="Shefchek K.A."/>
            <person name="Tallon L."/>
            <person name="Das S.P."/>
            <person name="Daugherty S."/>
            <person name="Mongodin E.F."/>
        </authorList>
    </citation>
    <scope>NUCLEOTIDE SEQUENCE [LARGE SCALE GENOMIC DNA]</scope>
    <source>
        <strain evidence="3">3988T(B)14</strain>
    </source>
</reference>
<dbReference type="GeneID" id="60367445"/>
<protein>
    <submittedName>
        <fullName evidence="2">Uncharacterized protein</fullName>
    </submittedName>
</protein>